<dbReference type="AlphaFoldDB" id="A0A3P1C2Y4"/>
<feature type="region of interest" description="Disordered" evidence="1">
    <location>
        <begin position="35"/>
        <end position="59"/>
    </location>
</feature>
<gene>
    <name evidence="3" type="ORF">EHT25_08215</name>
</gene>
<organism evidence="3 4">
    <name type="scientific">Larkinella rosea</name>
    <dbReference type="NCBI Taxonomy" id="2025312"/>
    <lineage>
        <taxon>Bacteria</taxon>
        <taxon>Pseudomonadati</taxon>
        <taxon>Bacteroidota</taxon>
        <taxon>Cytophagia</taxon>
        <taxon>Cytophagales</taxon>
        <taxon>Spirosomataceae</taxon>
        <taxon>Larkinella</taxon>
    </lineage>
</organism>
<comment type="caution">
    <text evidence="3">The sequence shown here is derived from an EMBL/GenBank/DDBJ whole genome shotgun (WGS) entry which is preliminary data.</text>
</comment>
<accession>A0A3P1C2Y4</accession>
<evidence type="ECO:0000256" key="1">
    <source>
        <dbReference type="SAM" id="MobiDB-lite"/>
    </source>
</evidence>
<name>A0A3P1C2Y4_9BACT</name>
<feature type="chain" id="PRO_5018093780" evidence="2">
    <location>
        <begin position="27"/>
        <end position="527"/>
    </location>
</feature>
<evidence type="ECO:0000256" key="2">
    <source>
        <dbReference type="SAM" id="SignalP"/>
    </source>
</evidence>
<evidence type="ECO:0000313" key="3">
    <source>
        <dbReference type="EMBL" id="RRB07745.1"/>
    </source>
</evidence>
<reference evidence="3 4" key="1">
    <citation type="submission" date="2018-11" db="EMBL/GenBank/DDBJ databases">
        <authorList>
            <person name="Zhou Z."/>
            <person name="Wang G."/>
        </authorList>
    </citation>
    <scope>NUCLEOTIDE SEQUENCE [LARGE SCALE GENOMIC DNA]</scope>
    <source>
        <strain evidence="3 4">KCTC52004</strain>
    </source>
</reference>
<sequence>MNFNQPFTKKLNRTSIALLTIQLLVAASLLSCSKESDDLTPGGTTTPGSSTTTGSSVSIDTVKTTTSKAEGNTGTAADTEDLVANSTFSSTITIAFGSSVNISNPLAGKGVTVTETNGDVVINATVAEVAYVVSGTTTNGSLKIYSEKKFKLTLNGVAITNADGPAINIQSGKRAFVVLADNTTNSLTDGSKYTASGTEDMKGAFFSEGQLIFSGTGALNVKGNFKHAIASDDYVRVISGTITVTGAVTDGIHTNDAFIADGGTINLTATDDGIQCEEGYIVINNGAFTINVAGKGITASYDTDATIDPYLTINGGTFIVNSSKGEGIESKSTLTINNGNFTIKTADDGINAGKAIYINGGTIYSYATSNDGIDSNGPLTVTGGKIVSVGAASPEEGFDCDRNTFKITGGIMVGIGGATSVPTASVSTQPSVVLGGGTANQLFHIQSNDGAEVLTFLIPRTYTTMLFSSPKLKTSQTYKIFTGGSVATGTNLNGLYTAGTYTVGTQSSSFTASSMVTQIGGSSGPGR</sequence>
<feature type="signal peptide" evidence="2">
    <location>
        <begin position="1"/>
        <end position="26"/>
    </location>
</feature>
<protein>
    <submittedName>
        <fullName evidence="3">Carbohydrate-binding domain-containing protein</fullName>
    </submittedName>
</protein>
<keyword evidence="4" id="KW-1185">Reference proteome</keyword>
<dbReference type="RefSeq" id="WP_124873135.1">
    <property type="nucleotide sequence ID" value="NZ_RQJO01000007.1"/>
</dbReference>
<dbReference type="Pfam" id="PF14262">
    <property type="entry name" value="Cthe_2159"/>
    <property type="match status" value="1"/>
</dbReference>
<dbReference type="Proteomes" id="UP000271925">
    <property type="component" value="Unassembled WGS sequence"/>
</dbReference>
<feature type="compositionally biased region" description="Low complexity" evidence="1">
    <location>
        <begin position="40"/>
        <end position="56"/>
    </location>
</feature>
<keyword evidence="2" id="KW-0732">Signal</keyword>
<proteinExistence type="predicted"/>
<dbReference type="EMBL" id="RQJO01000007">
    <property type="protein sequence ID" value="RRB07745.1"/>
    <property type="molecule type" value="Genomic_DNA"/>
</dbReference>
<dbReference type="InterPro" id="IPR025584">
    <property type="entry name" value="Cthe_2159"/>
</dbReference>
<evidence type="ECO:0000313" key="4">
    <source>
        <dbReference type="Proteomes" id="UP000271925"/>
    </source>
</evidence>
<dbReference type="OrthoDB" id="6116667at2"/>